<reference evidence="1 2" key="1">
    <citation type="journal article" date="2019" name="Sci. Rep.">
        <title>Orb-weaving spider Araneus ventricosus genome elucidates the spidroin gene catalogue.</title>
        <authorList>
            <person name="Kono N."/>
            <person name="Nakamura H."/>
            <person name="Ohtoshi R."/>
            <person name="Moran D.A.P."/>
            <person name="Shinohara A."/>
            <person name="Yoshida Y."/>
            <person name="Fujiwara M."/>
            <person name="Mori M."/>
            <person name="Tomita M."/>
            <person name="Arakawa K."/>
        </authorList>
    </citation>
    <scope>NUCLEOTIDE SEQUENCE [LARGE SCALE GENOMIC DNA]</scope>
</reference>
<evidence type="ECO:0000313" key="2">
    <source>
        <dbReference type="Proteomes" id="UP000499080"/>
    </source>
</evidence>
<dbReference type="Proteomes" id="UP000499080">
    <property type="component" value="Unassembled WGS sequence"/>
</dbReference>
<organism evidence="1 2">
    <name type="scientific">Araneus ventricosus</name>
    <name type="common">Orbweaver spider</name>
    <name type="synonym">Epeira ventricosa</name>
    <dbReference type="NCBI Taxonomy" id="182803"/>
    <lineage>
        <taxon>Eukaryota</taxon>
        <taxon>Metazoa</taxon>
        <taxon>Ecdysozoa</taxon>
        <taxon>Arthropoda</taxon>
        <taxon>Chelicerata</taxon>
        <taxon>Arachnida</taxon>
        <taxon>Araneae</taxon>
        <taxon>Araneomorphae</taxon>
        <taxon>Entelegynae</taxon>
        <taxon>Araneoidea</taxon>
        <taxon>Araneidae</taxon>
        <taxon>Araneus</taxon>
    </lineage>
</organism>
<accession>A0A4Y2Q324</accession>
<sequence length="86" mass="10215">MAIGTKAFKSFGKMVDDYLNRLQSRVKWRKEEITYPVPGKEKYDDEEEIENGDEDDMQTKNYVEGSRRWFVDLHKICPTMFIDIST</sequence>
<evidence type="ECO:0000313" key="1">
    <source>
        <dbReference type="EMBL" id="GBN57290.1"/>
    </source>
</evidence>
<dbReference type="EMBL" id="BGPR01012710">
    <property type="protein sequence ID" value="GBN57290.1"/>
    <property type="molecule type" value="Genomic_DNA"/>
</dbReference>
<name>A0A4Y2Q324_ARAVE</name>
<protein>
    <submittedName>
        <fullName evidence="1">Uncharacterized protein</fullName>
    </submittedName>
</protein>
<gene>
    <name evidence="1" type="ORF">AVEN_17673_1</name>
</gene>
<dbReference type="AlphaFoldDB" id="A0A4Y2Q324"/>
<keyword evidence="2" id="KW-1185">Reference proteome</keyword>
<proteinExistence type="predicted"/>
<comment type="caution">
    <text evidence="1">The sequence shown here is derived from an EMBL/GenBank/DDBJ whole genome shotgun (WGS) entry which is preliminary data.</text>
</comment>